<name>A0A2Z5ZL89_9PROT</name>
<accession>A0A2Z5ZL89</accession>
<evidence type="ECO:0000313" key="1">
    <source>
        <dbReference type="EMBL" id="BBC81514.1"/>
    </source>
</evidence>
<dbReference type="Proteomes" id="UP000270034">
    <property type="component" value="Chromosome"/>
</dbReference>
<proteinExistence type="predicted"/>
<dbReference type="AlphaFoldDB" id="A0A2Z5ZL89"/>
<sequence>MQSLIKVVAFYHFQEGRICPIDELTHVLQDHGSGQVFSKLNGVE</sequence>
<dbReference type="EMBL" id="AP018515">
    <property type="protein sequence ID" value="BBC81514.1"/>
    <property type="molecule type" value="Genomic_DNA"/>
</dbReference>
<reference evidence="1 2" key="1">
    <citation type="submission" date="2018-02" db="EMBL/GenBank/DDBJ databases">
        <title>Acetobacter orientalis genome.</title>
        <authorList>
            <person name="Nakashima N."/>
            <person name="Tamura T."/>
        </authorList>
    </citation>
    <scope>NUCLEOTIDE SEQUENCE [LARGE SCALE GENOMIC DNA]</scope>
    <source>
        <strain evidence="1 2">FAN1</strain>
    </source>
</reference>
<evidence type="ECO:0000313" key="2">
    <source>
        <dbReference type="Proteomes" id="UP000270034"/>
    </source>
</evidence>
<dbReference type="KEGG" id="aot:AcetOri_orf04786"/>
<gene>
    <name evidence="1" type="ORF">AcetOrient_orf04786</name>
</gene>
<organism evidence="1 2">
    <name type="scientific">Acetobacter orientalis</name>
    <dbReference type="NCBI Taxonomy" id="146474"/>
    <lineage>
        <taxon>Bacteria</taxon>
        <taxon>Pseudomonadati</taxon>
        <taxon>Pseudomonadota</taxon>
        <taxon>Alphaproteobacteria</taxon>
        <taxon>Acetobacterales</taxon>
        <taxon>Acetobacteraceae</taxon>
        <taxon>Acetobacter</taxon>
    </lineage>
</organism>
<protein>
    <submittedName>
        <fullName evidence="1">Uncharacterized protein</fullName>
    </submittedName>
</protein>